<dbReference type="Pfam" id="PF02706">
    <property type="entry name" value="Wzz"/>
    <property type="match status" value="1"/>
</dbReference>
<dbReference type="InterPro" id="IPR050445">
    <property type="entry name" value="Bact_polysacc_biosynth/exp"/>
</dbReference>
<evidence type="ECO:0000313" key="10">
    <source>
        <dbReference type="EMBL" id="ODA68558.1"/>
    </source>
</evidence>
<feature type="domain" description="Polysaccharide chain length determinant N-terminal" evidence="9">
    <location>
        <begin position="23"/>
        <end position="118"/>
    </location>
</feature>
<keyword evidence="10" id="KW-0808">Transferase</keyword>
<protein>
    <submittedName>
        <fullName evidence="10">Tyrosine kinase</fullName>
    </submittedName>
</protein>
<feature type="transmembrane region" description="Helical" evidence="8">
    <location>
        <begin position="39"/>
        <end position="59"/>
    </location>
</feature>
<evidence type="ECO:0000313" key="11">
    <source>
        <dbReference type="Proteomes" id="UP000095087"/>
    </source>
</evidence>
<feature type="coiled-coil region" evidence="6">
    <location>
        <begin position="302"/>
        <end position="410"/>
    </location>
</feature>
<dbReference type="OrthoDB" id="7786248at2"/>
<accession>A0A1E2S2I5</accession>
<feature type="region of interest" description="Disordered" evidence="7">
    <location>
        <begin position="488"/>
        <end position="539"/>
    </location>
</feature>
<gene>
    <name evidence="10" type="ORF">A7A08_00387</name>
</gene>
<feature type="coiled-coil region" evidence="6">
    <location>
        <begin position="219"/>
        <end position="276"/>
    </location>
</feature>
<evidence type="ECO:0000256" key="2">
    <source>
        <dbReference type="ARBA" id="ARBA00022475"/>
    </source>
</evidence>
<dbReference type="SUPFAM" id="SSF52540">
    <property type="entry name" value="P-loop containing nucleoside triphosphate hydrolases"/>
    <property type="match status" value="1"/>
</dbReference>
<dbReference type="InterPro" id="IPR003856">
    <property type="entry name" value="LPS_length_determ_N"/>
</dbReference>
<keyword evidence="2" id="KW-1003">Cell membrane</keyword>
<evidence type="ECO:0000256" key="1">
    <source>
        <dbReference type="ARBA" id="ARBA00004651"/>
    </source>
</evidence>
<proteinExistence type="predicted"/>
<dbReference type="GO" id="GO:0005886">
    <property type="term" value="C:plasma membrane"/>
    <property type="evidence" value="ECO:0007669"/>
    <property type="project" value="UniProtKB-SubCell"/>
</dbReference>
<evidence type="ECO:0000256" key="4">
    <source>
        <dbReference type="ARBA" id="ARBA00022989"/>
    </source>
</evidence>
<evidence type="ECO:0000256" key="8">
    <source>
        <dbReference type="SAM" id="Phobius"/>
    </source>
</evidence>
<keyword evidence="11" id="KW-1185">Reference proteome</keyword>
<dbReference type="AlphaFoldDB" id="A0A1E2S2I5"/>
<dbReference type="GO" id="GO:0004713">
    <property type="term" value="F:protein tyrosine kinase activity"/>
    <property type="evidence" value="ECO:0007669"/>
    <property type="project" value="TreeGrafter"/>
</dbReference>
<sequence length="849" mass="92317">MALHTNRDLSESMHSDQSLPRGDDIDLVTLGRAVWRAKLWIVGLALLAGVITFVALSMMRPVYTSEARILIENDESTYRRPTGDQGAPAAPALDEQAIQSQVQVLTSRDLILKVVEELDLANDPSFAQDADVGLVDGLLMRFGLRSQKSQDEQAAASFADHLLVYQLGKSSVIAVAYTSGDPDLAAKAANSLARAYIEWQREAKLAQTRDATAWLRSQIDALRDRVAESEAAVENFRAQEGIYAGSNNVDLTAQQLSELNSKLILAKAEKSEAEARAHMIRQMLADNGQIEATSEVLKSSLISALIEQRVQVQRQLAELSATLLPSHPRIQQLNSELADVRAQIRDEARKIAQSLENEAKVADARVKSLTNSLKAAKTQASGESNAEIQLRALQREAKSNRDLLESYLARYRDASARGDVGAVPANATIVSQAYPATSPSFPKKLPITLLVMVAVALVVLAYVLARELIRATSISVARTRRIEPAEGRYRDDLYDEPNPALSRGTDVPEGALEDAPAEDAPPDDDASDDVEEPSTEAQIKSVQEVLARFREPKSAAASTAGAPQSRALTTTEERDTDSQLPVQSSAQPSVPIALPAKDAADVEGMSPLERYLRQRSGRAPVGDEAPRNESERRDIRSGSRGEGGVIRNIDTLRDRFTEQLDTRESPVALITPVSAENALPEAIQLARPIARGGKTVLLLDMAQGATTVSDFLGLRRSPGFNELLANAAAFEDVLRVDDETPLQVIPAGSPNLVAPPGELKSFVRILDALRQTYDCVVIHSDFARSKHFASALHGELATGVALFAADTVEEDESRLDELQELKCNFLLYERAVSAEKDTDEGRRQRMAAN</sequence>
<organism evidence="10 11">
    <name type="scientific">Methyloligella halotolerans</name>
    <dbReference type="NCBI Taxonomy" id="1177755"/>
    <lineage>
        <taxon>Bacteria</taxon>
        <taxon>Pseudomonadati</taxon>
        <taxon>Pseudomonadota</taxon>
        <taxon>Alphaproteobacteria</taxon>
        <taxon>Hyphomicrobiales</taxon>
        <taxon>Hyphomicrobiaceae</taxon>
        <taxon>Methyloligella</taxon>
    </lineage>
</organism>
<evidence type="ECO:0000256" key="7">
    <source>
        <dbReference type="SAM" id="MobiDB-lite"/>
    </source>
</evidence>
<evidence type="ECO:0000256" key="5">
    <source>
        <dbReference type="ARBA" id="ARBA00023136"/>
    </source>
</evidence>
<keyword evidence="3 8" id="KW-0812">Transmembrane</keyword>
<reference evidence="10 11" key="1">
    <citation type="submission" date="2016-07" db="EMBL/GenBank/DDBJ databases">
        <title>Draft genome sequence of Methyloligella halotolerans C2T (VKM B-2706T=CCUG 61687T=DSM 25045T), a halotolerant polyhydroxybutyrate accumulating methylotroph.</title>
        <authorList>
            <person name="Vasilenko O.V."/>
            <person name="Doronina N.V."/>
            <person name="Poroshina M.N."/>
            <person name="Tarlachkov S.V."/>
            <person name="Trotsenko Y.A."/>
        </authorList>
    </citation>
    <scope>NUCLEOTIDE SEQUENCE [LARGE SCALE GENOMIC DNA]</scope>
    <source>
        <strain evidence="10 11">VKM B-2706</strain>
    </source>
</reference>
<dbReference type="EMBL" id="MASI01000001">
    <property type="protein sequence ID" value="ODA68558.1"/>
    <property type="molecule type" value="Genomic_DNA"/>
</dbReference>
<feature type="compositionally biased region" description="Polar residues" evidence="7">
    <location>
        <begin position="578"/>
        <end position="588"/>
    </location>
</feature>
<dbReference type="Gene3D" id="3.40.50.300">
    <property type="entry name" value="P-loop containing nucleotide triphosphate hydrolases"/>
    <property type="match status" value="1"/>
</dbReference>
<comment type="caution">
    <text evidence="10">The sequence shown here is derived from an EMBL/GenBank/DDBJ whole genome shotgun (WGS) entry which is preliminary data.</text>
</comment>
<comment type="subcellular location">
    <subcellularLocation>
        <location evidence="1">Cell membrane</location>
        <topology evidence="1">Multi-pass membrane protein</topology>
    </subcellularLocation>
</comment>
<feature type="transmembrane region" description="Helical" evidence="8">
    <location>
        <begin position="445"/>
        <end position="465"/>
    </location>
</feature>
<keyword evidence="10" id="KW-0418">Kinase</keyword>
<keyword evidence="4 8" id="KW-1133">Transmembrane helix</keyword>
<feature type="region of interest" description="Disordered" evidence="7">
    <location>
        <begin position="551"/>
        <end position="590"/>
    </location>
</feature>
<feature type="compositionally biased region" description="Basic and acidic residues" evidence="7">
    <location>
        <begin position="624"/>
        <end position="639"/>
    </location>
</feature>
<evidence type="ECO:0000259" key="9">
    <source>
        <dbReference type="Pfam" id="PF02706"/>
    </source>
</evidence>
<dbReference type="Proteomes" id="UP000095087">
    <property type="component" value="Unassembled WGS sequence"/>
</dbReference>
<keyword evidence="5 8" id="KW-0472">Membrane</keyword>
<evidence type="ECO:0000256" key="6">
    <source>
        <dbReference type="SAM" id="Coils"/>
    </source>
</evidence>
<keyword evidence="6" id="KW-0175">Coiled coil</keyword>
<dbReference type="PANTHER" id="PTHR32309">
    <property type="entry name" value="TYROSINE-PROTEIN KINASE"/>
    <property type="match status" value="1"/>
</dbReference>
<evidence type="ECO:0000256" key="3">
    <source>
        <dbReference type="ARBA" id="ARBA00022692"/>
    </source>
</evidence>
<feature type="region of interest" description="Disordered" evidence="7">
    <location>
        <begin position="611"/>
        <end position="646"/>
    </location>
</feature>
<feature type="compositionally biased region" description="Acidic residues" evidence="7">
    <location>
        <begin position="511"/>
        <end position="534"/>
    </location>
</feature>
<dbReference type="InterPro" id="IPR027417">
    <property type="entry name" value="P-loop_NTPase"/>
</dbReference>
<name>A0A1E2S2I5_9HYPH</name>
<dbReference type="STRING" id="1177755.A7A08_00387"/>
<dbReference type="PANTHER" id="PTHR32309:SF13">
    <property type="entry name" value="FERRIC ENTEROBACTIN TRANSPORT PROTEIN FEPE"/>
    <property type="match status" value="1"/>
</dbReference>